<name>A0ABT9MZ84_9ACTN</name>
<keyword evidence="5" id="KW-1185">Reference proteome</keyword>
<dbReference type="InterPro" id="IPR029261">
    <property type="entry name" value="Transposase_Znf"/>
</dbReference>
<feature type="domain" description="Transposase IS204/IS1001/IS1096/IS1165 zinc-finger" evidence="3">
    <location>
        <begin position="46"/>
        <end position="92"/>
    </location>
</feature>
<reference evidence="4 5" key="1">
    <citation type="submission" date="2023-07" db="EMBL/GenBank/DDBJ databases">
        <title>Sequencing the genomes of 1000 actinobacteria strains.</title>
        <authorList>
            <person name="Klenk H.-P."/>
        </authorList>
    </citation>
    <scope>NUCLEOTIDE SEQUENCE [LARGE SCALE GENOMIC DNA]</scope>
    <source>
        <strain evidence="4 5">DSM 44710</strain>
    </source>
</reference>
<dbReference type="Proteomes" id="UP001240984">
    <property type="component" value="Unassembled WGS sequence"/>
</dbReference>
<sequence>MQVNGVRDARVWARMLGLQKAVVERVEFDEEQNLLVASVRPARGHRRRCGLCGRRSPGYDQGSGRRRWRALDLGTIIAYVEADAPRVSCPEHGIVVAGVPWARHHAGHTLGFDQTVAWLATTCSKAAVTQLMRIAWRTVGAIVARVWADTAQHTDLLNGLTRIGIDEISYRKGHKFLTVIVDHDTGRLVWAAPGADATTLTEFFTQLGPDRCARITHVTSDAAAWIRQAVTTHCPQAIRCADPFHIVAWATKALDEQRRTTWNQIRKAAQGTRPANPNDRPKGAVKTLKNARWALWKNPDTLTEGQREQLDWIAKTQPALYRAWALKEGLRTVFTIARRDPDEAIEALDKWISWARRSRLTPFTTLARSITHHREPIIAAITHRLSNALIESTNTKIRLIIRRGFGFHSPEPIIALAMLHLGGHRPTLPNR</sequence>
<dbReference type="PANTHER" id="PTHR33498">
    <property type="entry name" value="TRANSPOSASE FOR INSERTION SEQUENCE ELEMENT IS1557"/>
    <property type="match status" value="1"/>
</dbReference>
<evidence type="ECO:0000313" key="4">
    <source>
        <dbReference type="EMBL" id="MDP9796762.1"/>
    </source>
</evidence>
<dbReference type="EMBL" id="JAUSRA010000001">
    <property type="protein sequence ID" value="MDP9796762.1"/>
    <property type="molecule type" value="Genomic_DNA"/>
</dbReference>
<accession>A0ABT9MZ84</accession>
<dbReference type="InterPro" id="IPR032877">
    <property type="entry name" value="Transposase_HTH"/>
</dbReference>
<feature type="domain" description="Transposase IS204/IS1001/IS1096/IS1165 DDE" evidence="1">
    <location>
        <begin position="163"/>
        <end position="412"/>
    </location>
</feature>
<dbReference type="InterPro" id="IPR047951">
    <property type="entry name" value="Transpos_ISL3"/>
</dbReference>
<gene>
    <name evidence="4" type="ORF">J2S43_005274</name>
</gene>
<evidence type="ECO:0000259" key="2">
    <source>
        <dbReference type="Pfam" id="PF13542"/>
    </source>
</evidence>
<dbReference type="Pfam" id="PF14690">
    <property type="entry name" value="Zn_ribbon_ISL3"/>
    <property type="match status" value="1"/>
</dbReference>
<proteinExistence type="predicted"/>
<evidence type="ECO:0000313" key="5">
    <source>
        <dbReference type="Proteomes" id="UP001240984"/>
    </source>
</evidence>
<organism evidence="4 5">
    <name type="scientific">Catenuloplanes nepalensis</name>
    <dbReference type="NCBI Taxonomy" id="587533"/>
    <lineage>
        <taxon>Bacteria</taxon>
        <taxon>Bacillati</taxon>
        <taxon>Actinomycetota</taxon>
        <taxon>Actinomycetes</taxon>
        <taxon>Micromonosporales</taxon>
        <taxon>Micromonosporaceae</taxon>
        <taxon>Catenuloplanes</taxon>
    </lineage>
</organism>
<feature type="domain" description="Transposase IS204/IS1001/IS1096/IS1165 helix-turn-helix" evidence="2">
    <location>
        <begin position="99"/>
        <end position="147"/>
    </location>
</feature>
<dbReference type="Pfam" id="PF01610">
    <property type="entry name" value="DDE_Tnp_ISL3"/>
    <property type="match status" value="1"/>
</dbReference>
<dbReference type="NCBIfam" id="NF033550">
    <property type="entry name" value="transpos_ISL3"/>
    <property type="match status" value="1"/>
</dbReference>
<evidence type="ECO:0000259" key="1">
    <source>
        <dbReference type="Pfam" id="PF01610"/>
    </source>
</evidence>
<dbReference type="InterPro" id="IPR002560">
    <property type="entry name" value="Transposase_DDE"/>
</dbReference>
<comment type="caution">
    <text evidence="4">The sequence shown here is derived from an EMBL/GenBank/DDBJ whole genome shotgun (WGS) entry which is preliminary data.</text>
</comment>
<evidence type="ECO:0000259" key="3">
    <source>
        <dbReference type="Pfam" id="PF14690"/>
    </source>
</evidence>
<dbReference type="Pfam" id="PF13542">
    <property type="entry name" value="HTH_Tnp_ISL3"/>
    <property type="match status" value="1"/>
</dbReference>
<dbReference type="PANTHER" id="PTHR33498:SF1">
    <property type="entry name" value="TRANSPOSASE FOR INSERTION SEQUENCE ELEMENT IS1557"/>
    <property type="match status" value="1"/>
</dbReference>
<protein>
    <submittedName>
        <fullName evidence="4">Transposase</fullName>
    </submittedName>
</protein>